<evidence type="ECO:0000313" key="3">
    <source>
        <dbReference type="EMBL" id="BBG26728.1"/>
    </source>
</evidence>
<keyword evidence="1" id="KW-1133">Transmembrane helix</keyword>
<dbReference type="Proteomes" id="UP000325030">
    <property type="component" value="Chromosome"/>
</dbReference>
<keyword evidence="1" id="KW-0472">Membrane</keyword>
<proteinExistence type="predicted"/>
<dbReference type="STRING" id="1294262.GCA_001316085_01236"/>
<keyword evidence="1" id="KW-0812">Transmembrane</keyword>
<protein>
    <submittedName>
        <fullName evidence="3">Uncharacterized protein</fullName>
    </submittedName>
</protein>
<evidence type="ECO:0000313" key="4">
    <source>
        <dbReference type="Proteomes" id="UP000322983"/>
    </source>
</evidence>
<evidence type="ECO:0000313" key="5">
    <source>
        <dbReference type="Proteomes" id="UP000325030"/>
    </source>
</evidence>
<evidence type="ECO:0000256" key="1">
    <source>
        <dbReference type="SAM" id="Phobius"/>
    </source>
</evidence>
<dbReference type="KEGG" id="step:IC006_1273"/>
<dbReference type="EMBL" id="AP018930">
    <property type="protein sequence ID" value="BBG26728.1"/>
    <property type="molecule type" value="Genomic_DNA"/>
</dbReference>
<evidence type="ECO:0000313" key="2">
    <source>
        <dbReference type="EMBL" id="BBG23973.1"/>
    </source>
</evidence>
<dbReference type="Proteomes" id="UP000322983">
    <property type="component" value="Chromosome"/>
</dbReference>
<keyword evidence="4" id="KW-1185">Reference proteome</keyword>
<organism evidence="3 5">
    <name type="scientific">Sulfuracidifex tepidarius</name>
    <dbReference type="NCBI Taxonomy" id="1294262"/>
    <lineage>
        <taxon>Archaea</taxon>
        <taxon>Thermoproteota</taxon>
        <taxon>Thermoprotei</taxon>
        <taxon>Sulfolobales</taxon>
        <taxon>Sulfolobaceae</taxon>
        <taxon>Sulfuracidifex</taxon>
    </lineage>
</organism>
<feature type="transmembrane region" description="Helical" evidence="1">
    <location>
        <begin position="12"/>
        <end position="34"/>
    </location>
</feature>
<name>A0A510E3T7_9CREN</name>
<reference evidence="3 4" key="2">
    <citation type="journal article" date="2020" name="Int. J. Syst. Evol. Microbiol.">
        <title>Sulfuracidifex tepidarius gen. nov., sp. nov. and transfer of Sulfolobus metallicus Huber and Stetter 1992 to the genus Sulfuracidifex as Sulfuracidifex metallicus comb. nov.</title>
        <authorList>
            <person name="Itoh T."/>
            <person name="Miura T."/>
            <person name="Sakai H.D."/>
            <person name="Kato S."/>
            <person name="Ohkuma M."/>
            <person name="Takashina T."/>
        </authorList>
    </citation>
    <scope>NUCLEOTIDE SEQUENCE</scope>
    <source>
        <strain evidence="2 4">IC-006</strain>
        <strain evidence="3">IC-007</strain>
    </source>
</reference>
<sequence>MDIGNVKIKLIGVSLLVISVFIVFLSFGIIFLNFHLTVGDVDVAKYFIKVLNFLIILGIFGYLAYIGLIMLISRK</sequence>
<gene>
    <name evidence="2" type="ORF">IC006_1273</name>
    <name evidence="3" type="ORF">IC007_1248</name>
</gene>
<dbReference type="AlphaFoldDB" id="A0A510E3T7"/>
<accession>A0A510DUS6</accession>
<dbReference type="RefSeq" id="WP_054845630.1">
    <property type="nucleotide sequence ID" value="NZ_AP018929.1"/>
</dbReference>
<accession>A0A510E3T7</accession>
<feature type="transmembrane region" description="Helical" evidence="1">
    <location>
        <begin position="46"/>
        <end position="72"/>
    </location>
</feature>
<dbReference type="EMBL" id="AP018929">
    <property type="protein sequence ID" value="BBG23973.1"/>
    <property type="molecule type" value="Genomic_DNA"/>
</dbReference>
<reference evidence="5" key="1">
    <citation type="submission" date="2018-09" db="EMBL/GenBank/DDBJ databases">
        <title>Complete Genome Sequencing of Sulfolobus sp. JCM 16834.</title>
        <authorList>
            <person name="Kato S."/>
            <person name="Itoh T."/>
            <person name="Ohkuma M."/>
        </authorList>
    </citation>
    <scope>NUCLEOTIDE SEQUENCE [LARGE SCALE GENOMIC DNA]</scope>
    <source>
        <strain evidence="5">IC-007</strain>
    </source>
</reference>
<dbReference type="GeneID" id="41717591"/>